<evidence type="ECO:0000256" key="4">
    <source>
        <dbReference type="ARBA" id="ARBA00022741"/>
    </source>
</evidence>
<accession>A0A0A7IBC7</accession>
<keyword evidence="2" id="KW-0813">Transport</keyword>
<dbReference type="STRING" id="1447715.AH67_05930"/>
<reference evidence="12 13" key="1">
    <citation type="journal article" date="2015" name="Genome Announc.">
        <title>Bifidobacterium pseudolongum Strain PV8-2, Isolated from a Stool Sample of an Anemic Kenyan Infant.</title>
        <authorList>
            <person name="Vazquez-Gutierrez P."/>
            <person name="Lacroix C."/>
            <person name="Chassard C."/>
            <person name="Klumpp J."/>
            <person name="Stevens M.J."/>
            <person name="Jans C."/>
        </authorList>
    </citation>
    <scope>NUCLEOTIDE SEQUENCE [LARGE SCALE GENOMIC DNA]</scope>
    <source>
        <strain evidence="12 13">PV8-2</strain>
    </source>
</reference>
<dbReference type="SUPFAM" id="SSF55021">
    <property type="entry name" value="ACT-like"/>
    <property type="match status" value="1"/>
</dbReference>
<dbReference type="RefSeq" id="WP_039172092.1">
    <property type="nucleotide sequence ID" value="NZ_CP007457.1"/>
</dbReference>
<evidence type="ECO:0000256" key="6">
    <source>
        <dbReference type="ARBA" id="ARBA00022967"/>
    </source>
</evidence>
<keyword evidence="13" id="KW-1185">Reference proteome</keyword>
<proteinExistence type="inferred from homology"/>
<dbReference type="CDD" id="cd03258">
    <property type="entry name" value="ABC_MetN_methionine_transporter"/>
    <property type="match status" value="1"/>
</dbReference>
<evidence type="ECO:0000256" key="2">
    <source>
        <dbReference type="ARBA" id="ARBA00022448"/>
    </source>
</evidence>
<protein>
    <submittedName>
        <fullName evidence="12">Methionine ABC transporter ATP-binding protein</fullName>
    </submittedName>
</protein>
<evidence type="ECO:0000313" key="12">
    <source>
        <dbReference type="EMBL" id="AIZ16500.1"/>
    </source>
</evidence>
<evidence type="ECO:0000256" key="3">
    <source>
        <dbReference type="ARBA" id="ARBA00022475"/>
    </source>
</evidence>
<evidence type="ECO:0000256" key="1">
    <source>
        <dbReference type="ARBA" id="ARBA00005417"/>
    </source>
</evidence>
<dbReference type="InterPro" id="IPR050086">
    <property type="entry name" value="MetN_ABC_transporter-like"/>
</dbReference>
<evidence type="ECO:0000256" key="5">
    <source>
        <dbReference type="ARBA" id="ARBA00022840"/>
    </source>
</evidence>
<dbReference type="HOGENOM" id="CLU_000604_1_3_11"/>
<dbReference type="KEGG" id="bpsp:AH67_05930"/>
<dbReference type="InterPro" id="IPR003593">
    <property type="entry name" value="AAA+_ATPase"/>
</dbReference>
<evidence type="ECO:0000256" key="10">
    <source>
        <dbReference type="ARBA" id="ARBA00063837"/>
    </source>
</evidence>
<dbReference type="PROSITE" id="PS00211">
    <property type="entry name" value="ABC_TRANSPORTER_1"/>
    <property type="match status" value="1"/>
</dbReference>
<evidence type="ECO:0000256" key="7">
    <source>
        <dbReference type="ARBA" id="ARBA00022970"/>
    </source>
</evidence>
<evidence type="ECO:0000256" key="8">
    <source>
        <dbReference type="ARBA" id="ARBA00023136"/>
    </source>
</evidence>
<dbReference type="OrthoDB" id="4283894at2"/>
<evidence type="ECO:0000313" key="13">
    <source>
        <dbReference type="Proteomes" id="UP000030636"/>
    </source>
</evidence>
<dbReference type="SMART" id="SM00382">
    <property type="entry name" value="AAA"/>
    <property type="match status" value="1"/>
</dbReference>
<dbReference type="PROSITE" id="PS50893">
    <property type="entry name" value="ABC_TRANSPORTER_2"/>
    <property type="match status" value="1"/>
</dbReference>
<dbReference type="Proteomes" id="UP000030636">
    <property type="component" value="Chromosome"/>
</dbReference>
<comment type="similarity">
    <text evidence="1">Belongs to the ABC transporter superfamily.</text>
</comment>
<name>A0A0A7IBC7_9BIFI</name>
<dbReference type="Pfam" id="PF09383">
    <property type="entry name" value="NIL"/>
    <property type="match status" value="1"/>
</dbReference>
<dbReference type="GO" id="GO:0005524">
    <property type="term" value="F:ATP binding"/>
    <property type="evidence" value="ECO:0007669"/>
    <property type="project" value="UniProtKB-KW"/>
</dbReference>
<dbReference type="SUPFAM" id="SSF52540">
    <property type="entry name" value="P-loop containing nucleoside triphosphate hydrolases"/>
    <property type="match status" value="1"/>
</dbReference>
<dbReference type="PANTHER" id="PTHR43166:SF30">
    <property type="entry name" value="METHIONINE IMPORT ATP-BINDING PROTEIN METN"/>
    <property type="match status" value="1"/>
</dbReference>
<dbReference type="InterPro" id="IPR027417">
    <property type="entry name" value="P-loop_NTPase"/>
</dbReference>
<keyword evidence="8" id="KW-0472">Membrane</keyword>
<dbReference type="InterPro" id="IPR045865">
    <property type="entry name" value="ACT-like_dom_sf"/>
</dbReference>
<dbReference type="InterPro" id="IPR018449">
    <property type="entry name" value="NIL_domain"/>
</dbReference>
<comment type="function">
    <text evidence="9">Part of the ABC transporter FtsEX involved in cellular division. Has ATPase activity.</text>
</comment>
<dbReference type="GO" id="GO:0005886">
    <property type="term" value="C:plasma membrane"/>
    <property type="evidence" value="ECO:0007669"/>
    <property type="project" value="UniProtKB-ARBA"/>
</dbReference>
<keyword evidence="7" id="KW-0029">Amino-acid transport</keyword>
<dbReference type="Gene3D" id="3.30.70.260">
    <property type="match status" value="1"/>
</dbReference>
<feature type="domain" description="ABC transporter" evidence="11">
    <location>
        <begin position="9"/>
        <end position="250"/>
    </location>
</feature>
<dbReference type="InterPro" id="IPR003439">
    <property type="entry name" value="ABC_transporter-like_ATP-bd"/>
</dbReference>
<dbReference type="Pfam" id="PF00005">
    <property type="entry name" value="ABC_tran"/>
    <property type="match status" value="1"/>
</dbReference>
<evidence type="ECO:0000259" key="11">
    <source>
        <dbReference type="PROSITE" id="PS50893"/>
    </source>
</evidence>
<dbReference type="InterPro" id="IPR041701">
    <property type="entry name" value="MetN_ABC"/>
</dbReference>
<dbReference type="GO" id="GO:0006865">
    <property type="term" value="P:amino acid transport"/>
    <property type="evidence" value="ECO:0007669"/>
    <property type="project" value="UniProtKB-KW"/>
</dbReference>
<dbReference type="EMBL" id="CP007457">
    <property type="protein sequence ID" value="AIZ16500.1"/>
    <property type="molecule type" value="Genomic_DNA"/>
</dbReference>
<dbReference type="FunFam" id="3.40.50.300:FF:000056">
    <property type="entry name" value="Cell division ATP-binding protein FtsE"/>
    <property type="match status" value="1"/>
</dbReference>
<keyword evidence="5 12" id="KW-0067">ATP-binding</keyword>
<organism evidence="12 13">
    <name type="scientific">Bifidobacterium pseudolongum PV8-2</name>
    <dbReference type="NCBI Taxonomy" id="1447715"/>
    <lineage>
        <taxon>Bacteria</taxon>
        <taxon>Bacillati</taxon>
        <taxon>Actinomycetota</taxon>
        <taxon>Actinomycetes</taxon>
        <taxon>Bifidobacteriales</taxon>
        <taxon>Bifidobacteriaceae</taxon>
        <taxon>Bifidobacterium</taxon>
    </lineage>
</organism>
<gene>
    <name evidence="12" type="ORF">AH67_05930</name>
</gene>
<dbReference type="GO" id="GO:0016887">
    <property type="term" value="F:ATP hydrolysis activity"/>
    <property type="evidence" value="ECO:0007669"/>
    <property type="project" value="InterPro"/>
</dbReference>
<keyword evidence="3" id="KW-1003">Cell membrane</keyword>
<dbReference type="AlphaFoldDB" id="A0A0A7IBC7"/>
<sequence>MTQTSEPIIVFDHVSKEFRQRGSKQSTRAVDDVSLSIGAGDIFGIIGYSGAGKSTLVRMINALEQPTSGSVTVLGERVSAMGESKLRPVRQKIGMIFQQFNLFSSKTVAQNVAYPLKLDHWRKDYQDKRVAELLEFVGLSDHANKYPAQLSGGQKQRVGIARALATNPKILLADEATSALDPETTSEVLDLLKRVNEQFGITIVLITHQMNVVQQIANRVAVMSAGRVVEQGDVYDLFAAPKQEVTKRFIATAMDGLPDSARVETMHEQWPGRLVTVVIRQRDITDANGATLVPASGQNISELIARYGVHSSLLYGGIDTVQGVAIGAVTYEFSGDDAHIGSFLAQLAQDSDIVDFGTRADPVDYAQAVARAQLAVPAEGADADGEVRTLATDVEMLEQVDDVVEMNPEDEQSENKERA</sequence>
<keyword evidence="4" id="KW-0547">Nucleotide-binding</keyword>
<evidence type="ECO:0000256" key="9">
    <source>
        <dbReference type="ARBA" id="ARBA00054718"/>
    </source>
</evidence>
<dbReference type="Gene3D" id="3.40.50.300">
    <property type="entry name" value="P-loop containing nucleotide triphosphate hydrolases"/>
    <property type="match status" value="1"/>
</dbReference>
<dbReference type="InterPro" id="IPR017871">
    <property type="entry name" value="ABC_transporter-like_CS"/>
</dbReference>
<comment type="subunit">
    <text evidence="10">Homodimer. Forms a membrane-associated complex with FtsX.</text>
</comment>
<dbReference type="PANTHER" id="PTHR43166">
    <property type="entry name" value="AMINO ACID IMPORT ATP-BINDING PROTEIN"/>
    <property type="match status" value="1"/>
</dbReference>
<keyword evidence="6" id="KW-1278">Translocase</keyword>